<dbReference type="InterPro" id="IPR004316">
    <property type="entry name" value="SWEET_rpt"/>
</dbReference>
<sequence length="126" mass="14090">MSRLNAWKVNVVFGMPQLGPLAKVYKRIERTGYFLIMQTVTIIGIIASTCTAVSLLPQLIKIIKEKQPSDISYWVLIILILGLICWVIYGVMAKDPIIIIANAVSLIINSTLATLNVLYKRKRSNS</sequence>
<keyword evidence="1" id="KW-1133">Transmembrane helix</keyword>
<name>A0ABS8PK01_9BACT</name>
<feature type="transmembrane region" description="Helical" evidence="1">
    <location>
        <begin position="33"/>
        <end position="59"/>
    </location>
</feature>
<dbReference type="Pfam" id="PF03083">
    <property type="entry name" value="MtN3_slv"/>
    <property type="match status" value="1"/>
</dbReference>
<reference evidence="2 3" key="1">
    <citation type="submission" date="2021-11" db="EMBL/GenBank/DDBJ databases">
        <title>Genomic of Niabella pedocola.</title>
        <authorList>
            <person name="Wu T."/>
        </authorList>
    </citation>
    <scope>NUCLEOTIDE SEQUENCE [LARGE SCALE GENOMIC DNA]</scope>
    <source>
        <strain evidence="2 3">JCM 31011</strain>
    </source>
</reference>
<keyword evidence="1" id="KW-0472">Membrane</keyword>
<gene>
    <name evidence="2" type="ORF">LQ567_01530</name>
</gene>
<feature type="transmembrane region" description="Helical" evidence="1">
    <location>
        <begin position="71"/>
        <end position="91"/>
    </location>
</feature>
<comment type="caution">
    <text evidence="2">The sequence shown here is derived from an EMBL/GenBank/DDBJ whole genome shotgun (WGS) entry which is preliminary data.</text>
</comment>
<organism evidence="2 3">
    <name type="scientific">Niabella pedocola</name>
    <dbReference type="NCBI Taxonomy" id="1752077"/>
    <lineage>
        <taxon>Bacteria</taxon>
        <taxon>Pseudomonadati</taxon>
        <taxon>Bacteroidota</taxon>
        <taxon>Chitinophagia</taxon>
        <taxon>Chitinophagales</taxon>
        <taxon>Chitinophagaceae</taxon>
        <taxon>Niabella</taxon>
    </lineage>
</organism>
<feature type="transmembrane region" description="Helical" evidence="1">
    <location>
        <begin position="97"/>
        <end position="119"/>
    </location>
</feature>
<evidence type="ECO:0000256" key="1">
    <source>
        <dbReference type="SAM" id="Phobius"/>
    </source>
</evidence>
<evidence type="ECO:0000313" key="3">
    <source>
        <dbReference type="Proteomes" id="UP001199816"/>
    </source>
</evidence>
<keyword evidence="1" id="KW-0812">Transmembrane</keyword>
<evidence type="ECO:0000313" key="2">
    <source>
        <dbReference type="EMBL" id="MCD2421425.1"/>
    </source>
</evidence>
<dbReference type="Gene3D" id="1.20.1280.290">
    <property type="match status" value="1"/>
</dbReference>
<proteinExistence type="predicted"/>
<dbReference type="Proteomes" id="UP001199816">
    <property type="component" value="Unassembled WGS sequence"/>
</dbReference>
<accession>A0ABS8PK01</accession>
<dbReference type="EMBL" id="JAJNEC010000003">
    <property type="protein sequence ID" value="MCD2421425.1"/>
    <property type="molecule type" value="Genomic_DNA"/>
</dbReference>
<keyword evidence="3" id="KW-1185">Reference proteome</keyword>
<dbReference type="RefSeq" id="WP_231002331.1">
    <property type="nucleotide sequence ID" value="NZ_JAJNEC010000003.1"/>
</dbReference>
<protein>
    <recommendedName>
        <fullName evidence="4">MtN3 and saliva related transmembrane protein</fullName>
    </recommendedName>
</protein>
<evidence type="ECO:0008006" key="4">
    <source>
        <dbReference type="Google" id="ProtNLM"/>
    </source>
</evidence>